<dbReference type="SUPFAM" id="SSF56672">
    <property type="entry name" value="DNA/RNA polymerases"/>
    <property type="match status" value="1"/>
</dbReference>
<dbReference type="Pfam" id="PF22936">
    <property type="entry name" value="Pol_BBD"/>
    <property type="match status" value="1"/>
</dbReference>
<dbReference type="Pfam" id="PF14223">
    <property type="entry name" value="Retrotran_gag_2"/>
    <property type="match status" value="1"/>
</dbReference>
<dbReference type="GO" id="GO:0046872">
    <property type="term" value="F:metal ion binding"/>
    <property type="evidence" value="ECO:0007669"/>
    <property type="project" value="UniProtKB-KW"/>
</dbReference>
<reference evidence="7 8" key="1">
    <citation type="journal article" date="2023" name="BMC Biotechnol.">
        <title>Vitis rotundifolia cv Carlos genome sequencing.</title>
        <authorList>
            <person name="Huff M."/>
            <person name="Hulse-Kemp A."/>
            <person name="Scheffler B."/>
            <person name="Youngblood R."/>
            <person name="Simpson S."/>
            <person name="Babiker E."/>
            <person name="Staton M."/>
        </authorList>
    </citation>
    <scope>NUCLEOTIDE SEQUENCE [LARGE SCALE GENOMIC DNA]</scope>
    <source>
        <tissue evidence="7">Leaf</tissue>
    </source>
</reference>
<evidence type="ECO:0000256" key="2">
    <source>
        <dbReference type="ARBA" id="ARBA00022723"/>
    </source>
</evidence>
<dbReference type="CDD" id="cd09272">
    <property type="entry name" value="RNase_HI_RT_Ty1"/>
    <property type="match status" value="1"/>
</dbReference>
<accession>A0AA38Z734</accession>
<dbReference type="InterPro" id="IPR012337">
    <property type="entry name" value="RNaseH-like_sf"/>
</dbReference>
<evidence type="ECO:0000256" key="4">
    <source>
        <dbReference type="ARBA" id="ARBA00022801"/>
    </source>
</evidence>
<dbReference type="InterPro" id="IPR001584">
    <property type="entry name" value="Integrase_cat-core"/>
</dbReference>
<evidence type="ECO:0000313" key="8">
    <source>
        <dbReference type="Proteomes" id="UP001168098"/>
    </source>
</evidence>
<evidence type="ECO:0000256" key="1">
    <source>
        <dbReference type="ARBA" id="ARBA00022670"/>
    </source>
</evidence>
<dbReference type="Pfam" id="PF07727">
    <property type="entry name" value="RVT_2"/>
    <property type="match status" value="1"/>
</dbReference>
<dbReference type="InterPro" id="IPR039537">
    <property type="entry name" value="Retrotran_Ty1/copia-like"/>
</dbReference>
<comment type="caution">
    <text evidence="7">The sequence shown here is derived from an EMBL/GenBank/DDBJ whole genome shotgun (WGS) entry which is preliminary data.</text>
</comment>
<dbReference type="GO" id="GO:0003676">
    <property type="term" value="F:nucleic acid binding"/>
    <property type="evidence" value="ECO:0007669"/>
    <property type="project" value="InterPro"/>
</dbReference>
<dbReference type="PANTHER" id="PTHR42648:SF28">
    <property type="entry name" value="TRANSPOSON-ENCODED PROTEIN WITH RIBONUCLEASE H-LIKE AND RETROVIRUS ZINC FINGER-LIKE DOMAINS"/>
    <property type="match status" value="1"/>
</dbReference>
<dbReference type="PROSITE" id="PS50994">
    <property type="entry name" value="INTEGRASE"/>
    <property type="match status" value="1"/>
</dbReference>
<dbReference type="SUPFAM" id="SSF53098">
    <property type="entry name" value="Ribonuclease H-like"/>
    <property type="match status" value="1"/>
</dbReference>
<feature type="region of interest" description="Disordered" evidence="5">
    <location>
        <begin position="230"/>
        <end position="261"/>
    </location>
</feature>
<keyword evidence="2" id="KW-0479">Metal-binding</keyword>
<feature type="compositionally biased region" description="Polar residues" evidence="5">
    <location>
        <begin position="250"/>
        <end position="261"/>
    </location>
</feature>
<evidence type="ECO:0000256" key="5">
    <source>
        <dbReference type="SAM" id="MobiDB-lite"/>
    </source>
</evidence>
<keyword evidence="8" id="KW-1185">Reference proteome</keyword>
<keyword evidence="1" id="KW-0645">Protease</keyword>
<dbReference type="InterPro" id="IPR013103">
    <property type="entry name" value="RVT_2"/>
</dbReference>
<dbReference type="EMBL" id="JARBHA010000014">
    <property type="protein sequence ID" value="KAJ9683643.1"/>
    <property type="molecule type" value="Genomic_DNA"/>
</dbReference>
<feature type="domain" description="Integrase catalytic" evidence="6">
    <location>
        <begin position="555"/>
        <end position="656"/>
    </location>
</feature>
<dbReference type="Proteomes" id="UP001168098">
    <property type="component" value="Unassembled WGS sequence"/>
</dbReference>
<proteinExistence type="predicted"/>
<dbReference type="InterPro" id="IPR054722">
    <property type="entry name" value="PolX-like_BBD"/>
</dbReference>
<dbReference type="Gene3D" id="3.30.420.10">
    <property type="entry name" value="Ribonuclease H-like superfamily/Ribonuclease H"/>
    <property type="match status" value="1"/>
</dbReference>
<dbReference type="GO" id="GO:0004190">
    <property type="term" value="F:aspartic-type endopeptidase activity"/>
    <property type="evidence" value="ECO:0007669"/>
    <property type="project" value="UniProtKB-KW"/>
</dbReference>
<dbReference type="PANTHER" id="PTHR42648">
    <property type="entry name" value="TRANSPOSASE, PUTATIVE-RELATED"/>
    <property type="match status" value="1"/>
</dbReference>
<gene>
    <name evidence="7" type="ORF">PVL29_019284</name>
</gene>
<evidence type="ECO:0000259" key="6">
    <source>
        <dbReference type="PROSITE" id="PS50994"/>
    </source>
</evidence>
<dbReference type="GO" id="GO:0006508">
    <property type="term" value="P:proteolysis"/>
    <property type="evidence" value="ECO:0007669"/>
    <property type="project" value="UniProtKB-KW"/>
</dbReference>
<organism evidence="7 8">
    <name type="scientific">Vitis rotundifolia</name>
    <name type="common">Muscadine grape</name>
    <dbReference type="NCBI Taxonomy" id="103349"/>
    <lineage>
        <taxon>Eukaryota</taxon>
        <taxon>Viridiplantae</taxon>
        <taxon>Streptophyta</taxon>
        <taxon>Embryophyta</taxon>
        <taxon>Tracheophyta</taxon>
        <taxon>Spermatophyta</taxon>
        <taxon>Magnoliopsida</taxon>
        <taxon>eudicotyledons</taxon>
        <taxon>Gunneridae</taxon>
        <taxon>Pentapetalae</taxon>
        <taxon>rosids</taxon>
        <taxon>Vitales</taxon>
        <taxon>Vitaceae</taxon>
        <taxon>Viteae</taxon>
        <taxon>Vitis</taxon>
    </lineage>
</organism>
<dbReference type="InterPro" id="IPR043502">
    <property type="entry name" value="DNA/RNA_pol_sf"/>
</dbReference>
<keyword evidence="4" id="KW-0378">Hydrolase</keyword>
<sequence>MHIVEFCYFPATSNPGITLQLFAIKPLTGNNFEEWFESFNVHMTLHNLDLALRVDEPSRPADVSSADERSFYEKWEHSNRSCLMVMKCTMDKFIKECVPKTERAKDFLEYVKANYTKTDKSEMTTYLKLLTTTVYDGVGGVRDHIIKLKRYFNKANEMKVELGEKFLKWLILESLPISFDAVKLTYNALKEEWTLKELMSLVVQHEVSLKKNETHSLALVTGEVSNVKKRPPHKNFGGSGKFKKKGNSNQGTSNAAVSSNAGKNERFKGKCNFCHKVGHKQVDCFKFKNWLEKKKKGEIVVVVNLNANMIETNIVDVHANSWWLDTGATIHVTNSLQELINKRSPLKHEELVYMGDGSKVKVEFFGMIKLRLTTESFLLLQNVAYIPSLRRNLISVSILDRQGYTFHFGGEKVDIFCNSVLIGNAVLFGNLYSLSLHHGPLCDSSSVNSVVGCKRARLNLSHISRQRLERLVRDGVLSNLDFSDFETCVVCLKGKMTAKTRNEKVDRCGSTLDLIHIDICGPLTPTALGGYKYFITFIDDFSRYGYVELIHEKFDSLNVFKAFKAKVELQLGKPIKAFLLECGIDARYTMPGTPQQNGVAERRNRTLLDMVRCMLSNSSLPEFLWGEALRTAAYILSQVPSKSVPKTPYELWSGKKPSLHHFHVWGCKAEVRLYNPQSKKLDPKTISGFFVGYCIGSRGSRFYCLSHTTRIIESDRAVYFEDEVNVDPSFVPREIPFGEEHVVIPFPTSHVPNVDVPIHGDQVEPDIPVDGTIVEGIPLRRSQRVRRPAISDDYMIYLQEHEYDGYDASDPVTYQEAIHCPQFTSWKEAMDDEMNSMYMNGVWDLIELPHGCKPVGCKWVFKTKRDSSGKIERYKVRLVVKGYSQREGIDFKETFSPVSTKDSFRVIMAIVAHFDLELHQMDVKTAFLNGDLDEDVYMEQPIGFAEVGKEDLVCKLSKSIYGLKQASRQWYLKFDSIITQNGFKENTVDRCIYLRISGSSYIFLVLYVDDILLASNDSDLLFETKHMLSTHFDMKDLGEASYVLGIKILRDRANGVLKLSQRTYIEKILKRFNMHNCSSTRAPIVKGDKFSKAQCPQNDDEREEMRTIPYSSLVGSLMYAQVCTRPDIAFVVGMLGRYLSNPGSQHWKAAKKVLRYLQGTKDLMLTYRRTNILDVVGFCDADFAGCIDDKKSTTGYIFVMAGGAVSWKSVKQTLTTSSTMKAEYVACYEACCHAIWIRNFISALGVVDSISRPLKLFCDNSAAVAFSKNARSTSRSKHIDVKFYFVKEKVAESLIDIEYMSTKGMLADPLTKGLPIVVFHEHVSQMGLLEA</sequence>
<dbReference type="Pfam" id="PF25597">
    <property type="entry name" value="SH3_retrovirus"/>
    <property type="match status" value="1"/>
</dbReference>
<dbReference type="GO" id="GO:0015074">
    <property type="term" value="P:DNA integration"/>
    <property type="evidence" value="ECO:0007669"/>
    <property type="project" value="InterPro"/>
</dbReference>
<dbReference type="InterPro" id="IPR057670">
    <property type="entry name" value="SH3_retrovirus"/>
</dbReference>
<evidence type="ECO:0000313" key="7">
    <source>
        <dbReference type="EMBL" id="KAJ9683643.1"/>
    </source>
</evidence>
<evidence type="ECO:0000256" key="3">
    <source>
        <dbReference type="ARBA" id="ARBA00022750"/>
    </source>
</evidence>
<dbReference type="InterPro" id="IPR036397">
    <property type="entry name" value="RNaseH_sf"/>
</dbReference>
<name>A0AA38Z734_VITRO</name>
<keyword evidence="3" id="KW-0064">Aspartyl protease</keyword>
<protein>
    <recommendedName>
        <fullName evidence="6">Integrase catalytic domain-containing protein</fullName>
    </recommendedName>
</protein>